<protein>
    <submittedName>
        <fullName evidence="1">Uncharacterized protein</fullName>
    </submittedName>
</protein>
<reference evidence="1" key="1">
    <citation type="submission" date="2019-04" db="EMBL/GenBank/DDBJ databases">
        <title>Evolution of Biomass-Degrading Anaerobic Consortia Revealed by Metagenomics.</title>
        <authorList>
            <person name="Peng X."/>
        </authorList>
    </citation>
    <scope>NUCLEOTIDE SEQUENCE</scope>
    <source>
        <strain evidence="1">SIG140</strain>
    </source>
</reference>
<organism evidence="1 2">
    <name type="scientific">Xylanibacter ruminicola</name>
    <name type="common">Prevotella ruminicola</name>
    <dbReference type="NCBI Taxonomy" id="839"/>
    <lineage>
        <taxon>Bacteria</taxon>
        <taxon>Pseudomonadati</taxon>
        <taxon>Bacteroidota</taxon>
        <taxon>Bacteroidia</taxon>
        <taxon>Bacteroidales</taxon>
        <taxon>Prevotellaceae</taxon>
        <taxon>Xylanibacter</taxon>
    </lineage>
</organism>
<evidence type="ECO:0000313" key="1">
    <source>
        <dbReference type="EMBL" id="MBE6271972.1"/>
    </source>
</evidence>
<gene>
    <name evidence="1" type="ORF">E7101_13650</name>
</gene>
<dbReference type="EMBL" id="SUYC01000020">
    <property type="protein sequence ID" value="MBE6271972.1"/>
    <property type="molecule type" value="Genomic_DNA"/>
</dbReference>
<evidence type="ECO:0000313" key="2">
    <source>
        <dbReference type="Proteomes" id="UP000806522"/>
    </source>
</evidence>
<name>A0A9D5P3U0_XYLRU</name>
<comment type="caution">
    <text evidence="1">The sequence shown here is derived from an EMBL/GenBank/DDBJ whole genome shotgun (WGS) entry which is preliminary data.</text>
</comment>
<dbReference type="AlphaFoldDB" id="A0A9D5P3U0"/>
<dbReference type="Proteomes" id="UP000806522">
    <property type="component" value="Unassembled WGS sequence"/>
</dbReference>
<accession>A0A9D5P3U0</accession>
<sequence>MSKIITIFASECTNNMKYPKEFESLINEAKNNYAGEFIGVGNPASNILIIGKEPAIPEEKKEQRLQEIINNYEQWEVNLRNGVGIDKVLSMDEIGYEYSPLYPYKGQKFLVYKEKIVDGKIIPIRGEGGTSKTWYQYQKIWDIIRYGKVNIHSKIINYHEHCFSTELSTANEKYSFLVAHEDRLNSITKRKGLLCHPFYQRFPIVILAVGHYPREHGIDIQALFHTRWNQRTCVVGKNWYNIHYSATNTPKLLIHTNQLSMVSNELIKEIADRCIDFKEKNGIIF</sequence>
<proteinExistence type="predicted"/>